<reference evidence="1 2" key="1">
    <citation type="submission" date="2018-09" db="EMBL/GenBank/DDBJ databases">
        <title>Genomic Encyclopedia of Archaeal and Bacterial Type Strains, Phase II (KMG-II): from individual species to whole genera.</title>
        <authorList>
            <person name="Goeker M."/>
        </authorList>
    </citation>
    <scope>NUCLEOTIDE SEQUENCE [LARGE SCALE GENOMIC DNA]</scope>
    <source>
        <strain evidence="1 2">DSM 26283</strain>
    </source>
</reference>
<dbReference type="AlphaFoldDB" id="A0A420DVU3"/>
<accession>A0A420DVU3</accession>
<sequence>MKHYIFILLSVSIYNSMFSQKDSIYVKNNDDIFIDYFKGVTVNGGVGLFLPQRDLNNYFGIAPVIEIDVNFPIKEKTSIDLGLQFIIPNQKESFTYIRTIDTLDVKSQYMFNFFVRYKKRINQNLKSDLNFNIGLGVSTIATDARNPFFEGEKDQKKYEMVSAILVLPGFEYKCKFSKEATFIIGLDLQYSPYKIEGSVREDIGSIALIPKILYRF</sequence>
<gene>
    <name evidence="1" type="ORF">BXY80_0431</name>
</gene>
<evidence type="ECO:0000313" key="1">
    <source>
        <dbReference type="EMBL" id="RKE98348.1"/>
    </source>
</evidence>
<protein>
    <recommendedName>
        <fullName evidence="3">Outer membrane protein with beta-barrel domain</fullName>
    </recommendedName>
</protein>
<evidence type="ECO:0008006" key="3">
    <source>
        <dbReference type="Google" id="ProtNLM"/>
    </source>
</evidence>
<comment type="caution">
    <text evidence="1">The sequence shown here is derived from an EMBL/GenBank/DDBJ whole genome shotgun (WGS) entry which is preliminary data.</text>
</comment>
<dbReference type="EMBL" id="RAQJ01000001">
    <property type="protein sequence ID" value="RKE98348.1"/>
    <property type="molecule type" value="Genomic_DNA"/>
</dbReference>
<keyword evidence="2" id="KW-1185">Reference proteome</keyword>
<evidence type="ECO:0000313" key="2">
    <source>
        <dbReference type="Proteomes" id="UP000284892"/>
    </source>
</evidence>
<organism evidence="1 2">
    <name type="scientific">Ichthyenterobacterium magnum</name>
    <dbReference type="NCBI Taxonomy" id="1230530"/>
    <lineage>
        <taxon>Bacteria</taxon>
        <taxon>Pseudomonadati</taxon>
        <taxon>Bacteroidota</taxon>
        <taxon>Flavobacteriia</taxon>
        <taxon>Flavobacteriales</taxon>
        <taxon>Flavobacteriaceae</taxon>
        <taxon>Ichthyenterobacterium</taxon>
    </lineage>
</organism>
<dbReference type="OrthoDB" id="1417399at2"/>
<dbReference type="Proteomes" id="UP000284892">
    <property type="component" value="Unassembled WGS sequence"/>
</dbReference>
<name>A0A420DVU3_9FLAO</name>
<proteinExistence type="predicted"/>
<dbReference type="RefSeq" id="WP_147376093.1">
    <property type="nucleotide sequence ID" value="NZ_RAQJ01000001.1"/>
</dbReference>